<evidence type="ECO:0000256" key="2">
    <source>
        <dbReference type="ARBA" id="ARBA00005801"/>
    </source>
</evidence>
<dbReference type="InterPro" id="IPR050882">
    <property type="entry name" value="Prepilin_peptidase/N-MTase"/>
</dbReference>
<evidence type="ECO:0000256" key="1">
    <source>
        <dbReference type="ARBA" id="ARBA00004651"/>
    </source>
</evidence>
<evidence type="ECO:0000313" key="11">
    <source>
        <dbReference type="Proteomes" id="UP000229615"/>
    </source>
</evidence>
<keyword evidence="6 7" id="KW-0472">Membrane</keyword>
<accession>A0A2H0UR27</accession>
<comment type="caution">
    <text evidence="10">The sequence shown here is derived from an EMBL/GenBank/DDBJ whole genome shotgun (WGS) entry which is preliminary data.</text>
</comment>
<evidence type="ECO:0008006" key="12">
    <source>
        <dbReference type="Google" id="ProtNLM"/>
    </source>
</evidence>
<dbReference type="EMBL" id="PFBB01000002">
    <property type="protein sequence ID" value="PIR88841.1"/>
    <property type="molecule type" value="Genomic_DNA"/>
</dbReference>
<feature type="transmembrane region" description="Helical" evidence="7">
    <location>
        <begin position="112"/>
        <end position="135"/>
    </location>
</feature>
<feature type="transmembrane region" description="Helical" evidence="7">
    <location>
        <begin position="222"/>
        <end position="250"/>
    </location>
</feature>
<dbReference type="GO" id="GO:0005886">
    <property type="term" value="C:plasma membrane"/>
    <property type="evidence" value="ECO:0007669"/>
    <property type="project" value="UniProtKB-SubCell"/>
</dbReference>
<evidence type="ECO:0000259" key="8">
    <source>
        <dbReference type="Pfam" id="PF01478"/>
    </source>
</evidence>
<feature type="transmembrane region" description="Helical" evidence="7">
    <location>
        <begin position="147"/>
        <end position="169"/>
    </location>
</feature>
<dbReference type="InterPro" id="IPR010627">
    <property type="entry name" value="Prepilin_pept_A24_N"/>
</dbReference>
<dbReference type="Pfam" id="PF06750">
    <property type="entry name" value="A24_N_bact"/>
    <property type="match status" value="1"/>
</dbReference>
<feature type="domain" description="Prepilin type IV endopeptidase peptidase" evidence="8">
    <location>
        <begin position="127"/>
        <end position="250"/>
    </location>
</feature>
<name>A0A2H0UR27_9BACT</name>
<organism evidence="10 11">
    <name type="scientific">Candidatus Harrisonbacteria bacterium CG10_big_fil_rev_8_21_14_0_10_44_23</name>
    <dbReference type="NCBI Taxonomy" id="1974585"/>
    <lineage>
        <taxon>Bacteria</taxon>
        <taxon>Candidatus Harrisoniibacteriota</taxon>
    </lineage>
</organism>
<protein>
    <recommendedName>
        <fullName evidence="12">Prepilin peptidase</fullName>
    </recommendedName>
</protein>
<keyword evidence="4 7" id="KW-0812">Transmembrane</keyword>
<dbReference type="AlphaFoldDB" id="A0A2H0UR27"/>
<dbReference type="GO" id="GO:0004190">
    <property type="term" value="F:aspartic-type endopeptidase activity"/>
    <property type="evidence" value="ECO:0007669"/>
    <property type="project" value="InterPro"/>
</dbReference>
<feature type="transmembrane region" description="Helical" evidence="7">
    <location>
        <begin position="189"/>
        <end position="210"/>
    </location>
</feature>
<evidence type="ECO:0000256" key="6">
    <source>
        <dbReference type="ARBA" id="ARBA00023136"/>
    </source>
</evidence>
<feature type="transmembrane region" description="Helical" evidence="7">
    <location>
        <begin position="270"/>
        <end position="292"/>
    </location>
</feature>
<dbReference type="Pfam" id="PF01478">
    <property type="entry name" value="Peptidase_A24"/>
    <property type="match status" value="1"/>
</dbReference>
<dbReference type="PANTHER" id="PTHR30487:SF0">
    <property type="entry name" value="PREPILIN LEADER PEPTIDASE_N-METHYLTRANSFERASE-RELATED"/>
    <property type="match status" value="1"/>
</dbReference>
<feature type="domain" description="Prepilin peptidase A24 N-terminal" evidence="9">
    <location>
        <begin position="8"/>
        <end position="92"/>
    </location>
</feature>
<comment type="similarity">
    <text evidence="2">Belongs to the peptidase A24 family.</text>
</comment>
<evidence type="ECO:0000259" key="9">
    <source>
        <dbReference type="Pfam" id="PF06750"/>
    </source>
</evidence>
<evidence type="ECO:0000313" key="10">
    <source>
        <dbReference type="EMBL" id="PIR88841.1"/>
    </source>
</evidence>
<evidence type="ECO:0000256" key="3">
    <source>
        <dbReference type="ARBA" id="ARBA00022475"/>
    </source>
</evidence>
<dbReference type="Proteomes" id="UP000229615">
    <property type="component" value="Unassembled WGS sequence"/>
</dbReference>
<comment type="subcellular location">
    <subcellularLocation>
        <location evidence="1">Cell membrane</location>
        <topology evidence="1">Multi-pass membrane protein</topology>
    </subcellularLocation>
</comment>
<gene>
    <name evidence="10" type="ORF">COU09_00230</name>
</gene>
<dbReference type="InterPro" id="IPR000045">
    <property type="entry name" value="Prepilin_IV_endopep_pep"/>
</dbReference>
<evidence type="ECO:0000256" key="5">
    <source>
        <dbReference type="ARBA" id="ARBA00022989"/>
    </source>
</evidence>
<reference evidence="11" key="1">
    <citation type="submission" date="2017-09" db="EMBL/GenBank/DDBJ databases">
        <title>Depth-based differentiation of microbial function through sediment-hosted aquifers and enrichment of novel symbionts in the deep terrestrial subsurface.</title>
        <authorList>
            <person name="Probst A.J."/>
            <person name="Ladd B."/>
            <person name="Jarett J.K."/>
            <person name="Geller-Mcgrath D.E."/>
            <person name="Sieber C.M.K."/>
            <person name="Emerson J.B."/>
            <person name="Anantharaman K."/>
            <person name="Thomas B.C."/>
            <person name="Malmstrom R."/>
            <person name="Stieglmeier M."/>
            <person name="Klingl A."/>
            <person name="Woyke T."/>
            <person name="Ryan C.M."/>
            <person name="Banfield J.F."/>
        </authorList>
    </citation>
    <scope>NUCLEOTIDE SEQUENCE [LARGE SCALE GENOMIC DNA]</scope>
</reference>
<sequence>MTAFALLVVGLIVGSFLNVLSIRYKEGGRIFTKDTLVGRSACRKCGKNLAWYELLPIISFAIQLGKCRKCRAKLSWQYPLIEILCAGWTLLIPIFLFNFFHIRALGLSATQLWPFFLFVGAWTLVGYTLVLMSLIDLRLSIIPDQINVFLLFLGAVVVALKAMFASIFIHSGSFLGPYGSFLEILSNVWLASIAAAILAAMIFGAIILISRGQGMGMGDLKLIFPLGLVVGWPDVILVISLSFIIGSLISLPSLLMDKKKLKSAVPFGPFIALAVFATIIGGQVIAQWYFALI</sequence>
<feature type="transmembrane region" description="Helical" evidence="7">
    <location>
        <begin position="79"/>
        <end position="100"/>
    </location>
</feature>
<dbReference type="PANTHER" id="PTHR30487">
    <property type="entry name" value="TYPE 4 PREPILIN-LIKE PROTEINS LEADER PEPTIDE-PROCESSING ENZYME"/>
    <property type="match status" value="1"/>
</dbReference>
<dbReference type="GO" id="GO:0006465">
    <property type="term" value="P:signal peptide processing"/>
    <property type="evidence" value="ECO:0007669"/>
    <property type="project" value="TreeGrafter"/>
</dbReference>
<evidence type="ECO:0000256" key="7">
    <source>
        <dbReference type="SAM" id="Phobius"/>
    </source>
</evidence>
<proteinExistence type="inferred from homology"/>
<evidence type="ECO:0000256" key="4">
    <source>
        <dbReference type="ARBA" id="ARBA00022692"/>
    </source>
</evidence>
<keyword evidence="3" id="KW-1003">Cell membrane</keyword>
<keyword evidence="5 7" id="KW-1133">Transmembrane helix</keyword>
<dbReference type="Gene3D" id="1.20.120.1220">
    <property type="match status" value="1"/>
</dbReference>